<keyword evidence="4" id="KW-1185">Reference proteome</keyword>
<evidence type="ECO:0000256" key="1">
    <source>
        <dbReference type="SAM" id="MobiDB-lite"/>
    </source>
</evidence>
<organism evidence="3 4">
    <name type="scientific">Hansschlegelia zhihuaiae</name>
    <dbReference type="NCBI Taxonomy" id="405005"/>
    <lineage>
        <taxon>Bacteria</taxon>
        <taxon>Pseudomonadati</taxon>
        <taxon>Pseudomonadota</taxon>
        <taxon>Alphaproteobacteria</taxon>
        <taxon>Hyphomicrobiales</taxon>
        <taxon>Methylopilaceae</taxon>
        <taxon>Hansschlegelia</taxon>
    </lineage>
</organism>
<feature type="signal peptide" evidence="2">
    <location>
        <begin position="1"/>
        <end position="20"/>
    </location>
</feature>
<dbReference type="InterPro" id="IPR010634">
    <property type="entry name" value="DUF1223"/>
</dbReference>
<feature type="region of interest" description="Disordered" evidence="1">
    <location>
        <begin position="233"/>
        <end position="264"/>
    </location>
</feature>
<dbReference type="EMBL" id="RYFI01000021">
    <property type="protein sequence ID" value="RXF69609.1"/>
    <property type="molecule type" value="Genomic_DNA"/>
</dbReference>
<dbReference type="OrthoDB" id="9808254at2"/>
<evidence type="ECO:0000313" key="3">
    <source>
        <dbReference type="EMBL" id="RXF69609.1"/>
    </source>
</evidence>
<dbReference type="Proteomes" id="UP000289708">
    <property type="component" value="Unassembled WGS sequence"/>
</dbReference>
<proteinExistence type="predicted"/>
<sequence length="264" mass="27873">MRLLKRLVAVGCLFAGPAWAGEAPRSVVELFTSQGCSSCPPADRLASELAPDDRMLVLTLAVDYWDYLGWKDTLASPANSARQRAYAMARGDRKVFTPQIVVNGRESAVGGDRKAVEAAIARAEGSGGLALPVALKIEDGRLEVEVAAPRGPLKERHGEVWAFAIQKSRPVEIGKGENAGRHVVYANVVRHMTRLGAWEGAPAKFEIAADEVMSPDSDSLAVLVQAGNGGQPGGVLGAARADAEAPPAPAVVPTTTSRLSREPY</sequence>
<dbReference type="RefSeq" id="WP_128778962.1">
    <property type="nucleotide sequence ID" value="NZ_RYFI01000021.1"/>
</dbReference>
<name>A0A4Q0M9Y8_9HYPH</name>
<evidence type="ECO:0000313" key="4">
    <source>
        <dbReference type="Proteomes" id="UP000289708"/>
    </source>
</evidence>
<gene>
    <name evidence="3" type="ORF">EK403_18615</name>
</gene>
<comment type="caution">
    <text evidence="3">The sequence shown here is derived from an EMBL/GenBank/DDBJ whole genome shotgun (WGS) entry which is preliminary data.</text>
</comment>
<dbReference type="PANTHER" id="PTHR36057">
    <property type="match status" value="1"/>
</dbReference>
<evidence type="ECO:0000256" key="2">
    <source>
        <dbReference type="SAM" id="SignalP"/>
    </source>
</evidence>
<protein>
    <submittedName>
        <fullName evidence="3">DUF1223 domain-containing protein</fullName>
    </submittedName>
</protein>
<accession>A0A4Q0M9Y8</accession>
<dbReference type="PANTHER" id="PTHR36057:SF1">
    <property type="entry name" value="LIPOPROTEIN LIPID ATTACHMENT SITE-LIKE PROTEIN, PUTATIVE (DUF1223)-RELATED"/>
    <property type="match status" value="1"/>
</dbReference>
<reference evidence="3 4" key="1">
    <citation type="submission" date="2018-12" db="EMBL/GenBank/DDBJ databases">
        <title>bacterium Hansschlegelia zhihuaiae S113.</title>
        <authorList>
            <person name="He J."/>
        </authorList>
    </citation>
    <scope>NUCLEOTIDE SEQUENCE [LARGE SCALE GENOMIC DNA]</scope>
    <source>
        <strain evidence="3 4">S 113</strain>
    </source>
</reference>
<dbReference type="SUPFAM" id="SSF52833">
    <property type="entry name" value="Thioredoxin-like"/>
    <property type="match status" value="1"/>
</dbReference>
<dbReference type="Pfam" id="PF06764">
    <property type="entry name" value="DUF1223"/>
    <property type="match status" value="1"/>
</dbReference>
<keyword evidence="2" id="KW-0732">Signal</keyword>
<dbReference type="AlphaFoldDB" id="A0A4Q0M9Y8"/>
<dbReference type="InterPro" id="IPR036249">
    <property type="entry name" value="Thioredoxin-like_sf"/>
</dbReference>
<feature type="chain" id="PRO_5020726131" evidence="2">
    <location>
        <begin position="21"/>
        <end position="264"/>
    </location>
</feature>